<dbReference type="PATRIC" id="fig|1006576.9.peg.781"/>
<evidence type="ECO:0000313" key="2">
    <source>
        <dbReference type="Proteomes" id="UP000032809"/>
    </source>
</evidence>
<keyword evidence="2" id="KW-1185">Reference proteome</keyword>
<dbReference type="PANTHER" id="PTHR30024:SF46">
    <property type="entry name" value="ABC TRANSPORTER, SUBSTRATE-BINDING LIPOPROTEIN"/>
    <property type="match status" value="1"/>
</dbReference>
<dbReference type="Gene3D" id="3.40.190.10">
    <property type="entry name" value="Periplasmic binding protein-like II"/>
    <property type="match status" value="2"/>
</dbReference>
<dbReference type="HOGENOM" id="CLU_062584_1_0_0"/>
<dbReference type="SUPFAM" id="SSF53850">
    <property type="entry name" value="Periplasmic binding protein-like II"/>
    <property type="match status" value="1"/>
</dbReference>
<name>A0A0C7NJH7_DEFTU</name>
<dbReference type="AlphaFoldDB" id="A0A0C7NJH7"/>
<dbReference type="STRING" id="1006576.DTL3_0792"/>
<protein>
    <submittedName>
        <fullName evidence="1">Nitrate/sulfonate/bicarbonate ABC transporter periplasmic components-like protein</fullName>
    </submittedName>
</protein>
<dbReference type="InterPro" id="IPR027024">
    <property type="entry name" value="UCP027386_ABC_sbc_TM0202"/>
</dbReference>
<dbReference type="KEGG" id="dtn:DTL3_0792"/>
<dbReference type="Pfam" id="PF13379">
    <property type="entry name" value="NMT1_2"/>
    <property type="match status" value="1"/>
</dbReference>
<dbReference type="PIRSF" id="PIRSF027386">
    <property type="entry name" value="UCP027386_ABC_sbc_TM0202"/>
    <property type="match status" value="1"/>
</dbReference>
<dbReference type="Proteomes" id="UP000032809">
    <property type="component" value="Chromosome I"/>
</dbReference>
<accession>A0A0C7NJH7</accession>
<dbReference type="EMBL" id="LN824141">
    <property type="protein sequence ID" value="CEP78101.1"/>
    <property type="molecule type" value="Genomic_DNA"/>
</dbReference>
<evidence type="ECO:0000313" key="1">
    <source>
        <dbReference type="EMBL" id="CEP78101.1"/>
    </source>
</evidence>
<dbReference type="RefSeq" id="WP_045087619.1">
    <property type="nucleotide sequence ID" value="NZ_LN824141.1"/>
</dbReference>
<dbReference type="PANTHER" id="PTHR30024">
    <property type="entry name" value="ALIPHATIC SULFONATES-BINDING PROTEIN-RELATED"/>
    <property type="match status" value="1"/>
</dbReference>
<sequence length="309" mass="34424">MKKLAITTLFILSVLFVFSVTITNPMGPAVIPVTGLLGNVVDTQGVEIEVSFWKDESEAVALLVSNQADFAVLPITVGANLYAQGMDLTLVGVHEWKAFYLIVDDVSKFTDLSSLKGKEVYSPHGRGQTVDVLLRYLLVVNGLAPDKDVKFYYLPPQEIVSLYKAGKIEYAALPEPFSTLAVQGTQGGIVLDFQEEWNKVANSNYGLPIAGLFVKKEILDKNPKLVEKVERAFSESVTWANTNLDEALKITNKYLTIPISVLKEAMKRLKFEYINISQCKDEVMFFLNTMHDFYPEGLPSLPDGGFYYK</sequence>
<gene>
    <name evidence="1" type="primary">tauA</name>
    <name evidence="1" type="ORF">DTL3_0792</name>
</gene>
<proteinExistence type="predicted"/>
<organism evidence="1 2">
    <name type="scientific">Defluviitoga tunisiensis</name>
    <dbReference type="NCBI Taxonomy" id="1006576"/>
    <lineage>
        <taxon>Bacteria</taxon>
        <taxon>Thermotogati</taxon>
        <taxon>Thermotogota</taxon>
        <taxon>Thermotogae</taxon>
        <taxon>Petrotogales</taxon>
        <taxon>Petrotogaceae</taxon>
        <taxon>Defluviitoga</taxon>
    </lineage>
</organism>
<reference evidence="2" key="1">
    <citation type="submission" date="2014-11" db="EMBL/GenBank/DDBJ databases">
        <authorList>
            <person name="Wibberg D."/>
        </authorList>
    </citation>
    <scope>NUCLEOTIDE SEQUENCE [LARGE SCALE GENOMIC DNA]</scope>
    <source>
        <strain evidence="2">L3</strain>
    </source>
</reference>